<evidence type="ECO:0000313" key="3">
    <source>
        <dbReference type="Proteomes" id="UP000305778"/>
    </source>
</evidence>
<dbReference type="Proteomes" id="UP000305778">
    <property type="component" value="Unassembled WGS sequence"/>
</dbReference>
<dbReference type="EMBL" id="SUMC01000112">
    <property type="protein sequence ID" value="TJZ99282.1"/>
    <property type="molecule type" value="Genomic_DNA"/>
</dbReference>
<comment type="caution">
    <text evidence="2">The sequence shown here is derived from an EMBL/GenBank/DDBJ whole genome shotgun (WGS) entry which is preliminary data.</text>
</comment>
<dbReference type="AlphaFoldDB" id="A0A4U0RUV5"/>
<feature type="compositionally biased region" description="Polar residues" evidence="1">
    <location>
        <begin position="1"/>
        <end position="11"/>
    </location>
</feature>
<protein>
    <submittedName>
        <fullName evidence="2">Uncharacterized protein</fullName>
    </submittedName>
</protein>
<feature type="region of interest" description="Disordered" evidence="1">
    <location>
        <begin position="115"/>
        <end position="142"/>
    </location>
</feature>
<gene>
    <name evidence="2" type="ORF">FCI23_46515</name>
</gene>
<feature type="region of interest" description="Disordered" evidence="1">
    <location>
        <begin position="1"/>
        <end position="24"/>
    </location>
</feature>
<name>A0A4U0RUV5_9ACTN</name>
<sequence length="157" mass="16768">MSTYRRTQVTSGAKPRLTSPSHEDLVHDQPALEAEQHGGHGRAPSATDPARDVHFARGIPVCPKWPSDWQRTCAAIRECLVAAGAALAEILPGATLHGQGVGKWLENKRSPPCGTGSCRSSASAWSSSGSSPPPRPRVQQERWGQLWSVSGTLCVPE</sequence>
<accession>A0A4U0RUV5</accession>
<dbReference type="RefSeq" id="WP_136730072.1">
    <property type="nucleotide sequence ID" value="NZ_SUMC01000112.1"/>
</dbReference>
<organism evidence="2 3">
    <name type="scientific">Actinacidiphila oryziradicis</name>
    <dbReference type="NCBI Taxonomy" id="2571141"/>
    <lineage>
        <taxon>Bacteria</taxon>
        <taxon>Bacillati</taxon>
        <taxon>Actinomycetota</taxon>
        <taxon>Actinomycetes</taxon>
        <taxon>Kitasatosporales</taxon>
        <taxon>Streptomycetaceae</taxon>
        <taxon>Actinacidiphila</taxon>
    </lineage>
</organism>
<evidence type="ECO:0000256" key="1">
    <source>
        <dbReference type="SAM" id="MobiDB-lite"/>
    </source>
</evidence>
<proteinExistence type="predicted"/>
<keyword evidence="3" id="KW-1185">Reference proteome</keyword>
<evidence type="ECO:0000313" key="2">
    <source>
        <dbReference type="EMBL" id="TJZ99282.1"/>
    </source>
</evidence>
<reference evidence="2 3" key="1">
    <citation type="submission" date="2019-04" db="EMBL/GenBank/DDBJ databases">
        <title>Streptomyces oryziradicis sp. nov., a novel actinomycete isolated from rhizosphere soil of rice (Oryza sativa L.).</title>
        <authorList>
            <person name="Li C."/>
        </authorList>
    </citation>
    <scope>NUCLEOTIDE SEQUENCE [LARGE SCALE GENOMIC DNA]</scope>
    <source>
        <strain evidence="2 3">NEAU-C40</strain>
    </source>
</reference>
<feature type="compositionally biased region" description="Low complexity" evidence="1">
    <location>
        <begin position="116"/>
        <end position="130"/>
    </location>
</feature>